<gene>
    <name evidence="1" type="ORF">GLAREA_07346</name>
</gene>
<name>S3E127_GLAL2</name>
<dbReference type="InterPro" id="IPR029052">
    <property type="entry name" value="Metallo-depent_PP-like"/>
</dbReference>
<proteinExistence type="predicted"/>
<evidence type="ECO:0000313" key="2">
    <source>
        <dbReference type="Proteomes" id="UP000016922"/>
    </source>
</evidence>
<dbReference type="Gene3D" id="3.60.21.10">
    <property type="match status" value="1"/>
</dbReference>
<dbReference type="OrthoDB" id="630188at2759"/>
<reference evidence="1 2" key="1">
    <citation type="journal article" date="2013" name="BMC Genomics">
        <title>Genomics-driven discovery of the pneumocandin biosynthetic gene cluster in the fungus Glarea lozoyensis.</title>
        <authorList>
            <person name="Chen L."/>
            <person name="Yue Q."/>
            <person name="Zhang X."/>
            <person name="Xiang M."/>
            <person name="Wang C."/>
            <person name="Li S."/>
            <person name="Che Y."/>
            <person name="Ortiz-Lopez F.J."/>
            <person name="Bills G.F."/>
            <person name="Liu X."/>
            <person name="An Z."/>
        </authorList>
    </citation>
    <scope>NUCLEOTIDE SEQUENCE [LARGE SCALE GENOMIC DNA]</scope>
    <source>
        <strain evidence="2">ATCC 20868 / MF5171</strain>
    </source>
</reference>
<dbReference type="AlphaFoldDB" id="S3E127"/>
<dbReference type="RefSeq" id="XP_008080225.1">
    <property type="nucleotide sequence ID" value="XM_008082034.1"/>
</dbReference>
<dbReference type="PANTHER" id="PTHR12905:SF0">
    <property type="entry name" value="CALCINEURIN-LIKE PHOSPHOESTERASE DOMAIN-CONTAINING PROTEIN"/>
    <property type="match status" value="1"/>
</dbReference>
<evidence type="ECO:0000313" key="1">
    <source>
        <dbReference type="EMBL" id="EPE32213.1"/>
    </source>
</evidence>
<dbReference type="GeneID" id="19466399"/>
<dbReference type="HOGENOM" id="CLU_041441_2_1_1"/>
<accession>S3E127</accession>
<dbReference type="InterPro" id="IPR051693">
    <property type="entry name" value="UPF0046_metallophosphoest"/>
</dbReference>
<dbReference type="EMBL" id="KE145359">
    <property type="protein sequence ID" value="EPE32213.1"/>
    <property type="molecule type" value="Genomic_DNA"/>
</dbReference>
<dbReference type="Proteomes" id="UP000016922">
    <property type="component" value="Unassembled WGS sequence"/>
</dbReference>
<organism evidence="1 2">
    <name type="scientific">Glarea lozoyensis (strain ATCC 20868 / MF5171)</name>
    <dbReference type="NCBI Taxonomy" id="1116229"/>
    <lineage>
        <taxon>Eukaryota</taxon>
        <taxon>Fungi</taxon>
        <taxon>Dikarya</taxon>
        <taxon>Ascomycota</taxon>
        <taxon>Pezizomycotina</taxon>
        <taxon>Leotiomycetes</taxon>
        <taxon>Helotiales</taxon>
        <taxon>Helotiaceae</taxon>
        <taxon>Glarea</taxon>
    </lineage>
</organism>
<dbReference type="eggNOG" id="KOG3947">
    <property type="taxonomic scope" value="Eukaryota"/>
</dbReference>
<sequence length="336" mass="37307">MPSYENDTAEKVKTRVMVLSDTNGGTRADAGGFWDGNFHMFDAPPRDIDLLIHCGNFGNGEPEDMKATLQAISQLPGRMKLIIPGSDDVPIESSFGRPIDPFNTFAEALKLEDKQKSRGGDIVANDKPDGPDDLVFLDEGMHTVKLRNGAILSVYASPYSLGEDRLKPFTYSSDVDRFNLGKDIPWGKWHSGEAMAIPTSPLVDILVTRGPPFGLFDPVRQRGVDKGCKSLEIAVSRARPLLHCFGDKHDAVGTWQIFWSEDHRARGFESCSKMLKLGNKYPAETSQYLNVPLKGKGISTVLVNGTIRRPGSRNSQRTHRPWISDFFFEKDLSRHG</sequence>
<dbReference type="KEGG" id="glz:GLAREA_07346"/>
<dbReference type="PANTHER" id="PTHR12905">
    <property type="entry name" value="METALLOPHOSPHOESTERASE"/>
    <property type="match status" value="1"/>
</dbReference>
<keyword evidence="2" id="KW-1185">Reference proteome</keyword>
<evidence type="ECO:0008006" key="3">
    <source>
        <dbReference type="Google" id="ProtNLM"/>
    </source>
</evidence>
<protein>
    <recommendedName>
        <fullName evidence="3">Metallo-dependent phosphatase</fullName>
    </recommendedName>
</protein>